<dbReference type="RefSeq" id="WP_150204185.1">
    <property type="nucleotide sequence ID" value="NZ_CP043939.1"/>
</dbReference>
<dbReference type="KEGG" id="lnn:F0161_07185"/>
<dbReference type="InterPro" id="IPR017871">
    <property type="entry name" value="ABC_transporter-like_CS"/>
</dbReference>
<feature type="domain" description="ABC transporter" evidence="5">
    <location>
        <begin position="4"/>
        <end position="202"/>
    </location>
</feature>
<evidence type="ECO:0000256" key="2">
    <source>
        <dbReference type="ARBA" id="ARBA00022448"/>
    </source>
</evidence>
<organism evidence="6 7">
    <name type="scientific">Paucilactobacillus nenjiangensis</name>
    <dbReference type="NCBI Taxonomy" id="1296540"/>
    <lineage>
        <taxon>Bacteria</taxon>
        <taxon>Bacillati</taxon>
        <taxon>Bacillota</taxon>
        <taxon>Bacilli</taxon>
        <taxon>Lactobacillales</taxon>
        <taxon>Lactobacillaceae</taxon>
        <taxon>Paucilactobacillus</taxon>
    </lineage>
</organism>
<dbReference type="Gene3D" id="3.40.50.300">
    <property type="entry name" value="P-loop containing nucleotide triphosphate hydrolases"/>
    <property type="match status" value="1"/>
</dbReference>
<dbReference type="SMART" id="SM00382">
    <property type="entry name" value="AAA"/>
    <property type="match status" value="1"/>
</dbReference>
<evidence type="ECO:0000313" key="6">
    <source>
        <dbReference type="EMBL" id="QER67664.1"/>
    </source>
</evidence>
<keyword evidence="4 6" id="KW-0067">ATP-binding</keyword>
<evidence type="ECO:0000259" key="5">
    <source>
        <dbReference type="PROSITE" id="PS50893"/>
    </source>
</evidence>
<dbReference type="Pfam" id="PF00005">
    <property type="entry name" value="ABC_tran"/>
    <property type="match status" value="1"/>
</dbReference>
<name>A0A5P1X438_9LACO</name>
<dbReference type="GO" id="GO:0016887">
    <property type="term" value="F:ATP hydrolysis activity"/>
    <property type="evidence" value="ECO:0007669"/>
    <property type="project" value="InterPro"/>
</dbReference>
<gene>
    <name evidence="6" type="ORF">F0161_07185</name>
</gene>
<comment type="similarity">
    <text evidence="1">Belongs to the ABC transporter superfamily.</text>
</comment>
<keyword evidence="3" id="KW-0547">Nucleotide-binding</keyword>
<dbReference type="InterPro" id="IPR003439">
    <property type="entry name" value="ABC_transporter-like_ATP-bd"/>
</dbReference>
<dbReference type="OrthoDB" id="9804819at2"/>
<protein>
    <submittedName>
        <fullName evidence="6">ABC transporter ATP-binding protein</fullName>
    </submittedName>
</protein>
<dbReference type="PANTHER" id="PTHR42711">
    <property type="entry name" value="ABC TRANSPORTER ATP-BINDING PROTEIN"/>
    <property type="match status" value="1"/>
</dbReference>
<dbReference type="InterPro" id="IPR003593">
    <property type="entry name" value="AAA+_ATPase"/>
</dbReference>
<dbReference type="PROSITE" id="PS50893">
    <property type="entry name" value="ABC_TRANSPORTER_2"/>
    <property type="match status" value="1"/>
</dbReference>
<proteinExistence type="inferred from homology"/>
<reference evidence="6 7" key="1">
    <citation type="submission" date="2019-09" db="EMBL/GenBank/DDBJ databases">
        <title>Complete Genome Sequence of Lactobacillus nenjiangensis SH-Y15, isolated from sauerkraut.</title>
        <authorList>
            <person name="Yang H."/>
        </authorList>
    </citation>
    <scope>NUCLEOTIDE SEQUENCE [LARGE SCALE GENOMIC DNA]</scope>
    <source>
        <strain evidence="6 7">SH-Y15</strain>
    </source>
</reference>
<dbReference type="InterPro" id="IPR050763">
    <property type="entry name" value="ABC_transporter_ATP-binding"/>
</dbReference>
<dbReference type="SUPFAM" id="SSF52540">
    <property type="entry name" value="P-loop containing nucleoside triphosphate hydrolases"/>
    <property type="match status" value="1"/>
</dbReference>
<dbReference type="GO" id="GO:0005524">
    <property type="term" value="F:ATP binding"/>
    <property type="evidence" value="ECO:0007669"/>
    <property type="project" value="UniProtKB-KW"/>
</dbReference>
<evidence type="ECO:0000256" key="3">
    <source>
        <dbReference type="ARBA" id="ARBA00022741"/>
    </source>
</evidence>
<sequence length="205" mass="23267">MSIFEAKSITKEFNNHRVVNSINLRADKGQLIAFLGPNGAGKSTTIDMLTGLISPTKGKISLSGVKVNSAQFRNKIGVVFQDSVLDHNLTVLQNLITRAKLYPQFSQAYFEELIRQFELENILDKKYGILSGGQRRRVDIVRALVHEPELLFLDEPSTGLDIQTRNKIWDILNEIRHKKLLTIILTTHYLEEAEYSEVASRILCK</sequence>
<dbReference type="InterPro" id="IPR027417">
    <property type="entry name" value="P-loop_NTPase"/>
</dbReference>
<keyword evidence="2" id="KW-0813">Transport</keyword>
<evidence type="ECO:0000256" key="4">
    <source>
        <dbReference type="ARBA" id="ARBA00022840"/>
    </source>
</evidence>
<dbReference type="AlphaFoldDB" id="A0A5P1X438"/>
<dbReference type="EMBL" id="CP043939">
    <property type="protein sequence ID" value="QER67664.1"/>
    <property type="molecule type" value="Genomic_DNA"/>
</dbReference>
<evidence type="ECO:0000256" key="1">
    <source>
        <dbReference type="ARBA" id="ARBA00005417"/>
    </source>
</evidence>
<dbReference type="PANTHER" id="PTHR42711:SF5">
    <property type="entry name" value="ABC TRANSPORTER ATP-BINDING PROTEIN NATA"/>
    <property type="match status" value="1"/>
</dbReference>
<dbReference type="Proteomes" id="UP000325295">
    <property type="component" value="Chromosome"/>
</dbReference>
<accession>A0A5P1X438</accession>
<keyword evidence="7" id="KW-1185">Reference proteome</keyword>
<dbReference type="PROSITE" id="PS00211">
    <property type="entry name" value="ABC_TRANSPORTER_1"/>
    <property type="match status" value="1"/>
</dbReference>
<evidence type="ECO:0000313" key="7">
    <source>
        <dbReference type="Proteomes" id="UP000325295"/>
    </source>
</evidence>